<dbReference type="GO" id="GO:0016020">
    <property type="term" value="C:membrane"/>
    <property type="evidence" value="ECO:0007669"/>
    <property type="project" value="UniProtKB-SubCell"/>
</dbReference>
<dbReference type="InterPro" id="IPR017871">
    <property type="entry name" value="ABC_transporter-like_CS"/>
</dbReference>
<dbReference type="InterPro" id="IPR050173">
    <property type="entry name" value="ABC_transporter_C-like"/>
</dbReference>
<keyword evidence="12" id="KW-1185">Reference proteome</keyword>
<dbReference type="GO" id="GO:0140359">
    <property type="term" value="F:ABC-type transporter activity"/>
    <property type="evidence" value="ECO:0007669"/>
    <property type="project" value="InterPro"/>
</dbReference>
<keyword evidence="7 8" id="KW-0472">Membrane</keyword>
<dbReference type="Gene3D" id="1.20.1560.10">
    <property type="entry name" value="ABC transporter type 1, transmembrane domain"/>
    <property type="match status" value="1"/>
</dbReference>
<evidence type="ECO:0000256" key="3">
    <source>
        <dbReference type="ARBA" id="ARBA00022692"/>
    </source>
</evidence>
<dbReference type="InterPro" id="IPR011527">
    <property type="entry name" value="ABC1_TM_dom"/>
</dbReference>
<evidence type="ECO:0000313" key="11">
    <source>
        <dbReference type="EMBL" id="KRT80298.1"/>
    </source>
</evidence>
<dbReference type="EMBL" id="LJIG01022491">
    <property type="protein sequence ID" value="KRT80298.1"/>
    <property type="molecule type" value="Genomic_DNA"/>
</dbReference>
<dbReference type="PANTHER" id="PTHR24223:SF415">
    <property type="entry name" value="FI20190P1"/>
    <property type="match status" value="1"/>
</dbReference>
<evidence type="ECO:0000313" key="12">
    <source>
        <dbReference type="Proteomes" id="UP000051574"/>
    </source>
</evidence>
<keyword evidence="5 11" id="KW-0067">ATP-binding</keyword>
<comment type="caution">
    <text evidence="11">The sequence shown here is derived from an EMBL/GenBank/DDBJ whole genome shotgun (WGS) entry which is preliminary data.</text>
</comment>
<dbReference type="OrthoDB" id="6500128at2759"/>
<reference evidence="11 12" key="1">
    <citation type="submission" date="2015-09" db="EMBL/GenBank/DDBJ databases">
        <title>Draft genome of the scarab beetle Oryctes borbonicus.</title>
        <authorList>
            <person name="Meyer J.M."/>
            <person name="Markov G.V."/>
            <person name="Baskaran P."/>
            <person name="Herrmann M."/>
            <person name="Sommer R.J."/>
            <person name="Roedelsperger C."/>
        </authorList>
    </citation>
    <scope>NUCLEOTIDE SEQUENCE [LARGE SCALE GENOMIC DNA]</scope>
    <source>
        <strain evidence="11">OB123</strain>
        <tissue evidence="11">Whole animal</tissue>
    </source>
</reference>
<dbReference type="Pfam" id="PF00664">
    <property type="entry name" value="ABC_membrane"/>
    <property type="match status" value="1"/>
</dbReference>
<evidence type="ECO:0000256" key="2">
    <source>
        <dbReference type="ARBA" id="ARBA00022448"/>
    </source>
</evidence>
<dbReference type="InterPro" id="IPR003593">
    <property type="entry name" value="AAA+_ATPase"/>
</dbReference>
<dbReference type="SUPFAM" id="SSF90123">
    <property type="entry name" value="ABC transporter transmembrane region"/>
    <property type="match status" value="1"/>
</dbReference>
<dbReference type="CDD" id="cd03244">
    <property type="entry name" value="ABCC_MRP_domain2"/>
    <property type="match status" value="1"/>
</dbReference>
<comment type="subcellular location">
    <subcellularLocation>
        <location evidence="1">Membrane</location>
        <topology evidence="1">Multi-pass membrane protein</topology>
    </subcellularLocation>
</comment>
<keyword evidence="4" id="KW-0547">Nucleotide-binding</keyword>
<evidence type="ECO:0000259" key="9">
    <source>
        <dbReference type="PROSITE" id="PS50893"/>
    </source>
</evidence>
<dbReference type="FunFam" id="3.40.50.300:FF:000163">
    <property type="entry name" value="Multidrug resistance-associated protein member 4"/>
    <property type="match status" value="1"/>
</dbReference>
<feature type="domain" description="ABC transporter" evidence="9">
    <location>
        <begin position="318"/>
        <end position="547"/>
    </location>
</feature>
<dbReference type="InterPro" id="IPR003439">
    <property type="entry name" value="ABC_transporter-like_ATP-bd"/>
</dbReference>
<dbReference type="Proteomes" id="UP000051574">
    <property type="component" value="Unassembled WGS sequence"/>
</dbReference>
<evidence type="ECO:0000256" key="8">
    <source>
        <dbReference type="SAM" id="Phobius"/>
    </source>
</evidence>
<dbReference type="PROSITE" id="PS50929">
    <property type="entry name" value="ABC_TM1F"/>
    <property type="match status" value="1"/>
</dbReference>
<dbReference type="PROSITE" id="PS00211">
    <property type="entry name" value="ABC_TRANSPORTER_1"/>
    <property type="match status" value="1"/>
</dbReference>
<evidence type="ECO:0000256" key="5">
    <source>
        <dbReference type="ARBA" id="ARBA00022840"/>
    </source>
</evidence>
<keyword evidence="6 8" id="KW-1133">Transmembrane helix</keyword>
<dbReference type="FunFam" id="1.20.1560.10:FF:000014">
    <property type="entry name" value="Multidrug resistance-associated protein member 4"/>
    <property type="match status" value="1"/>
</dbReference>
<feature type="transmembrane region" description="Helical" evidence="8">
    <location>
        <begin position="211"/>
        <end position="241"/>
    </location>
</feature>
<gene>
    <name evidence="11" type="ORF">AMK59_8486</name>
</gene>
<keyword evidence="2" id="KW-0813">Transport</keyword>
<evidence type="ECO:0000256" key="1">
    <source>
        <dbReference type="ARBA" id="ARBA00004141"/>
    </source>
</evidence>
<feature type="transmembrane region" description="Helical" evidence="8">
    <location>
        <begin position="247"/>
        <end position="268"/>
    </location>
</feature>
<dbReference type="InterPro" id="IPR027417">
    <property type="entry name" value="P-loop_NTPase"/>
</dbReference>
<dbReference type="GO" id="GO:0005524">
    <property type="term" value="F:ATP binding"/>
    <property type="evidence" value="ECO:0007669"/>
    <property type="project" value="UniProtKB-KW"/>
</dbReference>
<feature type="transmembrane region" description="Helical" evidence="8">
    <location>
        <begin position="36"/>
        <end position="60"/>
    </location>
</feature>
<dbReference type="Pfam" id="PF00005">
    <property type="entry name" value="ABC_tran"/>
    <property type="match status" value="1"/>
</dbReference>
<dbReference type="PROSITE" id="PS50893">
    <property type="entry name" value="ABC_TRANSPORTER_2"/>
    <property type="match status" value="1"/>
</dbReference>
<evidence type="ECO:0000256" key="7">
    <source>
        <dbReference type="ARBA" id="ARBA00023136"/>
    </source>
</evidence>
<feature type="transmembrane region" description="Helical" evidence="8">
    <location>
        <begin position="136"/>
        <end position="156"/>
    </location>
</feature>
<dbReference type="SMART" id="SM00382">
    <property type="entry name" value="AAA"/>
    <property type="match status" value="1"/>
</dbReference>
<dbReference type="PANTHER" id="PTHR24223">
    <property type="entry name" value="ATP-BINDING CASSETTE SUB-FAMILY C"/>
    <property type="match status" value="1"/>
</dbReference>
<feature type="non-terminal residue" evidence="11">
    <location>
        <position position="562"/>
    </location>
</feature>
<name>A0A0T6AZ06_9SCAR</name>
<feature type="domain" description="ABC transmembrane type-1" evidence="10">
    <location>
        <begin position="1"/>
        <end position="280"/>
    </location>
</feature>
<dbReference type="InterPro" id="IPR036640">
    <property type="entry name" value="ABC1_TM_sf"/>
</dbReference>
<dbReference type="AlphaFoldDB" id="A0A0T6AZ06"/>
<keyword evidence="3 8" id="KW-0812">Transmembrane</keyword>
<evidence type="ECO:0000256" key="4">
    <source>
        <dbReference type="ARBA" id="ARBA00022741"/>
    </source>
</evidence>
<dbReference type="SUPFAM" id="SSF52540">
    <property type="entry name" value="P-loop containing nucleoside triphosphate hydrolases"/>
    <property type="match status" value="1"/>
</dbReference>
<protein>
    <submittedName>
        <fullName evidence="11">ABC transporter ATP-binding protein</fullName>
    </submittedName>
</protein>
<accession>A0A0T6AZ06</accession>
<organism evidence="11 12">
    <name type="scientific">Oryctes borbonicus</name>
    <dbReference type="NCBI Taxonomy" id="1629725"/>
    <lineage>
        <taxon>Eukaryota</taxon>
        <taxon>Metazoa</taxon>
        <taxon>Ecdysozoa</taxon>
        <taxon>Arthropoda</taxon>
        <taxon>Hexapoda</taxon>
        <taxon>Insecta</taxon>
        <taxon>Pterygota</taxon>
        <taxon>Neoptera</taxon>
        <taxon>Endopterygota</taxon>
        <taxon>Coleoptera</taxon>
        <taxon>Polyphaga</taxon>
        <taxon>Scarabaeiformia</taxon>
        <taxon>Scarabaeidae</taxon>
        <taxon>Dynastinae</taxon>
        <taxon>Oryctes</taxon>
    </lineage>
</organism>
<sequence length="562" mass="62873">MLFLLPDDQIYQIYSSISSHVKILVNEEDELLDTNIAIYIYAGLIAAIIVLAILRSYLFFRSTSNASKRLHDHMFNYLLKAPMRFFDTNPSGRILNRFSKDTGAMDEILPRVLSDAIQTVLVMTGCIVLIAVTNVWMIIVMVVLAVIFSVLGKWFLATAKSIKHLEATAKSPVFSTLNSTLSGITTIRATNRQGILVKQFDRHQNVHTSGWYMIISYMTAFGLWVDTILGLFFACIVYSFVGMSEDNVVSGAMLGLAVSQGIGLTGMVQYGMTQIAEVINQITSVERILQYTKIDQEGPFDTPEEHRPKPHWPSNGNIIFRDLSLRYDIQNNPILKGLNINIKSGEKIGIVGRTGAGKSSLISALFRLAQVDGLIIIDTLDTKNLGLHDLRSKLSIIPQEPVLFSASMRYNLDPFNEFSDKDLWSALDDVELKNAISSLEYKVEEGGNNFSVGQRQLICLARAIIRRNNILILDEATANVDPETDSLIQAAIRKKFQECTVLTIAHRLNTIMDSSRIIVMDAGRIVECDHPHILLQNPDGYFTKLVMQTGETFESLRRIAQD</sequence>
<dbReference type="GO" id="GO:0016887">
    <property type="term" value="F:ATP hydrolysis activity"/>
    <property type="evidence" value="ECO:0007669"/>
    <property type="project" value="InterPro"/>
</dbReference>
<evidence type="ECO:0000256" key="6">
    <source>
        <dbReference type="ARBA" id="ARBA00022989"/>
    </source>
</evidence>
<evidence type="ECO:0000259" key="10">
    <source>
        <dbReference type="PROSITE" id="PS50929"/>
    </source>
</evidence>
<dbReference type="Gene3D" id="3.40.50.300">
    <property type="entry name" value="P-loop containing nucleotide triphosphate hydrolases"/>
    <property type="match status" value="1"/>
</dbReference>
<proteinExistence type="predicted"/>